<reference evidence="10" key="2">
    <citation type="submission" date="2025-08" db="UniProtKB">
        <authorList>
            <consortium name="RefSeq"/>
        </authorList>
    </citation>
    <scope>IDENTIFICATION</scope>
    <source>
        <tissue evidence="10">Leaf</tissue>
    </source>
</reference>
<dbReference type="Pfam" id="PF02362">
    <property type="entry name" value="B3"/>
    <property type="match status" value="1"/>
</dbReference>
<evidence type="ECO:0000256" key="4">
    <source>
        <dbReference type="ARBA" id="ARBA00023125"/>
    </source>
</evidence>
<keyword evidence="6" id="KW-0539">Nucleus</keyword>
<dbReference type="CDD" id="cd10017">
    <property type="entry name" value="B3_DNA"/>
    <property type="match status" value="1"/>
</dbReference>
<dbReference type="CDD" id="cd00018">
    <property type="entry name" value="AP2"/>
    <property type="match status" value="1"/>
</dbReference>
<dbReference type="InterPro" id="IPR044800">
    <property type="entry name" value="LEC2-like"/>
</dbReference>
<evidence type="ECO:0000256" key="6">
    <source>
        <dbReference type="ARBA" id="ARBA00023242"/>
    </source>
</evidence>
<dbReference type="PROSITE" id="PS51032">
    <property type="entry name" value="AP2_ERF"/>
    <property type="match status" value="1"/>
</dbReference>
<dbReference type="PRINTS" id="PR00367">
    <property type="entry name" value="ETHRSPELEMNT"/>
</dbReference>
<evidence type="ECO:0000313" key="9">
    <source>
        <dbReference type="Proteomes" id="UP000694864"/>
    </source>
</evidence>
<dbReference type="SUPFAM" id="SSF101936">
    <property type="entry name" value="DNA-binding pseudobarrel domain"/>
    <property type="match status" value="1"/>
</dbReference>
<dbReference type="InterPro" id="IPR001471">
    <property type="entry name" value="AP2/ERF_dom"/>
</dbReference>
<dbReference type="SUPFAM" id="SSF54171">
    <property type="entry name" value="DNA-binding domain"/>
    <property type="match status" value="1"/>
</dbReference>
<feature type="domain" description="TF-B3" evidence="7">
    <location>
        <begin position="158"/>
        <end position="273"/>
    </location>
</feature>
<gene>
    <name evidence="10" type="primary">LOC104779279</name>
</gene>
<dbReference type="GeneID" id="104779279"/>
<dbReference type="PROSITE" id="PS50863">
    <property type="entry name" value="B3"/>
    <property type="match status" value="1"/>
</dbReference>
<accession>A0ABM0YJH7</accession>
<evidence type="ECO:0000256" key="1">
    <source>
        <dbReference type="ARBA" id="ARBA00004123"/>
    </source>
</evidence>
<name>A0ABM0YJH7_CAMSA</name>
<evidence type="ECO:0000313" key="10">
    <source>
        <dbReference type="RefSeq" id="XP_010501941.1"/>
    </source>
</evidence>
<evidence type="ECO:0000256" key="3">
    <source>
        <dbReference type="ARBA" id="ARBA00023015"/>
    </source>
</evidence>
<dbReference type="SMART" id="SM00380">
    <property type="entry name" value="AP2"/>
    <property type="match status" value="1"/>
</dbReference>
<sequence length="331" mass="38340">MRLSDEPEKPLVVASATKTVTVLGNVKYKGVVQQPNGNWGAQIYADHKRIWLGTFKSAAEAATAYDSASIKLRRFDANSHRNFPRSDVTAYEQEFQDTYELEAVLNMIKDGSYQNKFRDFLKLRSQMVERINDGGSKQVRGEADQESDKCFYRTQQQFQKELTPSDVGKLNRLVIPKKHAVKYLPYINDDPNEKLEEGEIGGAVEDVELVFYDRTMRQWKFKYCYWKSSQSFVFTKGWNSFVKERKLKEKDVISFYICDVSDNVKTLEGQSQDKNFRMIDVRYYSENGSVVPKEVNMKTENFVSSKLKDEETKTEEKKGSFMLFGVMIQCS</sequence>
<keyword evidence="3" id="KW-0805">Transcription regulation</keyword>
<feature type="domain" description="AP2/ERF" evidence="8">
    <location>
        <begin position="27"/>
        <end position="84"/>
    </location>
</feature>
<evidence type="ECO:0000256" key="2">
    <source>
        <dbReference type="ARBA" id="ARBA00009089"/>
    </source>
</evidence>
<evidence type="ECO:0000256" key="5">
    <source>
        <dbReference type="ARBA" id="ARBA00023163"/>
    </source>
</evidence>
<reference evidence="9" key="1">
    <citation type="journal article" date="2014" name="Nat. Commun.">
        <title>The emerging biofuel crop Camelina sativa retains a highly undifferentiated hexaploid genome structure.</title>
        <authorList>
            <person name="Kagale S."/>
            <person name="Koh C."/>
            <person name="Nixon J."/>
            <person name="Bollina V."/>
            <person name="Clarke W.E."/>
            <person name="Tuteja R."/>
            <person name="Spillane C."/>
            <person name="Robinson S.J."/>
            <person name="Links M.G."/>
            <person name="Clarke C."/>
            <person name="Higgins E.E."/>
            <person name="Huebert T."/>
            <person name="Sharpe A.G."/>
            <person name="Parkin I.A."/>
        </authorList>
    </citation>
    <scope>NUCLEOTIDE SEQUENCE [LARGE SCALE GENOMIC DNA]</scope>
    <source>
        <strain evidence="9">cv. DH55</strain>
    </source>
</reference>
<dbReference type="Gene3D" id="3.30.730.10">
    <property type="entry name" value="AP2/ERF domain"/>
    <property type="match status" value="1"/>
</dbReference>
<dbReference type="InterPro" id="IPR016177">
    <property type="entry name" value="DNA-bd_dom_sf"/>
</dbReference>
<dbReference type="Gene3D" id="2.40.330.10">
    <property type="entry name" value="DNA-binding pseudobarrel domain"/>
    <property type="match status" value="1"/>
</dbReference>
<proteinExistence type="inferred from homology"/>
<evidence type="ECO:0000259" key="8">
    <source>
        <dbReference type="PROSITE" id="PS51032"/>
    </source>
</evidence>
<comment type="subcellular location">
    <subcellularLocation>
        <location evidence="1">Nucleus</location>
    </subcellularLocation>
</comment>
<protein>
    <submittedName>
        <fullName evidence="10">AP2/ERF and B3 domain-containing transcription factor At1g50680-like</fullName>
    </submittedName>
</protein>
<organism evidence="9 10">
    <name type="scientific">Camelina sativa</name>
    <name type="common">False flax</name>
    <name type="synonym">Myagrum sativum</name>
    <dbReference type="NCBI Taxonomy" id="90675"/>
    <lineage>
        <taxon>Eukaryota</taxon>
        <taxon>Viridiplantae</taxon>
        <taxon>Streptophyta</taxon>
        <taxon>Embryophyta</taxon>
        <taxon>Tracheophyta</taxon>
        <taxon>Spermatophyta</taxon>
        <taxon>Magnoliopsida</taxon>
        <taxon>eudicotyledons</taxon>
        <taxon>Gunneridae</taxon>
        <taxon>Pentapetalae</taxon>
        <taxon>rosids</taxon>
        <taxon>malvids</taxon>
        <taxon>Brassicales</taxon>
        <taxon>Brassicaceae</taxon>
        <taxon>Camelineae</taxon>
        <taxon>Camelina</taxon>
    </lineage>
</organism>
<dbReference type="InterPro" id="IPR015300">
    <property type="entry name" value="DNA-bd_pseudobarrel_sf"/>
</dbReference>
<keyword evidence="9" id="KW-1185">Reference proteome</keyword>
<dbReference type="InterPro" id="IPR036955">
    <property type="entry name" value="AP2/ERF_dom_sf"/>
</dbReference>
<dbReference type="RefSeq" id="XP_010501941.1">
    <property type="nucleotide sequence ID" value="XM_010503639.1"/>
</dbReference>
<dbReference type="PANTHER" id="PTHR31140:SF80">
    <property type="entry name" value="AP2_ERF AND B3 DOMAIN TRANSCRIPTION FACTOR"/>
    <property type="match status" value="1"/>
</dbReference>
<keyword evidence="5" id="KW-0804">Transcription</keyword>
<evidence type="ECO:0000259" key="7">
    <source>
        <dbReference type="PROSITE" id="PS50863"/>
    </source>
</evidence>
<dbReference type="InterPro" id="IPR003340">
    <property type="entry name" value="B3_DNA-bd"/>
</dbReference>
<dbReference type="SMART" id="SM01019">
    <property type="entry name" value="B3"/>
    <property type="match status" value="1"/>
</dbReference>
<keyword evidence="4" id="KW-0238">DNA-binding</keyword>
<comment type="similarity">
    <text evidence="2">Belongs to the AP2/ERF transcription factor family. RAV subfamily.</text>
</comment>
<dbReference type="PANTHER" id="PTHR31140">
    <property type="entry name" value="B3 DOMAIN-CONTAINING TRANSCRIPTION FACTOR ABI3"/>
    <property type="match status" value="1"/>
</dbReference>
<dbReference type="Proteomes" id="UP000694864">
    <property type="component" value="Chromosome 3"/>
</dbReference>